<feature type="binding site" evidence="10">
    <location>
        <position position="119"/>
    </location>
    <ligand>
        <name>oxalate</name>
        <dbReference type="ChEBI" id="CHEBI:30623"/>
    </ligand>
</feature>
<accession>A0A8K0H847</accession>
<dbReference type="SMART" id="SM00835">
    <property type="entry name" value="Cupin_1"/>
    <property type="match status" value="1"/>
</dbReference>
<keyword evidence="4 13" id="KW-0052">Apoplast</keyword>
<evidence type="ECO:0000259" key="14">
    <source>
        <dbReference type="SMART" id="SM00835"/>
    </source>
</evidence>
<evidence type="ECO:0000256" key="7">
    <source>
        <dbReference type="ARBA" id="ARBA00023157"/>
    </source>
</evidence>
<dbReference type="PROSITE" id="PS00725">
    <property type="entry name" value="GERMIN"/>
    <property type="match status" value="1"/>
</dbReference>
<dbReference type="AlphaFoldDB" id="A0A8K0H847"/>
<feature type="binding site" evidence="11">
    <location>
        <position position="114"/>
    </location>
    <ligand>
        <name>Mn(2+)</name>
        <dbReference type="ChEBI" id="CHEBI:29035"/>
    </ligand>
</feature>
<gene>
    <name evidence="15" type="ORF">FNV43_RR12345</name>
</gene>
<name>A0A8K0H847_9ROSA</name>
<comment type="caution">
    <text evidence="15">The sequence shown here is derived from an EMBL/GenBank/DDBJ whole genome shotgun (WGS) entry which is preliminary data.</text>
</comment>
<protein>
    <recommendedName>
        <fullName evidence="13">Germin-like protein</fullName>
    </recommendedName>
</protein>
<reference evidence="15" key="1">
    <citation type="submission" date="2020-03" db="EMBL/GenBank/DDBJ databases">
        <title>A high-quality chromosome-level genome assembly of a woody plant with both climbing and erect habits, Rhamnella rubrinervis.</title>
        <authorList>
            <person name="Lu Z."/>
            <person name="Yang Y."/>
            <person name="Zhu X."/>
            <person name="Sun Y."/>
        </authorList>
    </citation>
    <scope>NUCLEOTIDE SEQUENCE</scope>
    <source>
        <strain evidence="15">BYM</strain>
        <tissue evidence="15">Leaf</tissue>
    </source>
</reference>
<feature type="chain" id="PRO_5035489823" description="Germin-like protein" evidence="13">
    <location>
        <begin position="24"/>
        <end position="225"/>
    </location>
</feature>
<feature type="binding site" evidence="10">
    <location>
        <position position="109"/>
    </location>
    <ligand>
        <name>oxalate</name>
        <dbReference type="ChEBI" id="CHEBI:30623"/>
    </ligand>
</feature>
<keyword evidence="16" id="KW-1185">Reference proteome</keyword>
<proteinExistence type="inferred from homology"/>
<comment type="subcellular location">
    <subcellularLocation>
        <location evidence="2 13">Secreted</location>
        <location evidence="2 13">Extracellular space</location>
        <location evidence="2 13">Apoplast</location>
    </subcellularLocation>
</comment>
<dbReference type="FunFam" id="2.60.120.10:FF:000005">
    <property type="entry name" value="Germin-like protein subfamily 1 member 8"/>
    <property type="match status" value="1"/>
</dbReference>
<feature type="binding site" evidence="11">
    <location>
        <position position="119"/>
    </location>
    <ligand>
        <name>Mn(2+)</name>
        <dbReference type="ChEBI" id="CHEBI:29035"/>
    </ligand>
</feature>
<dbReference type="PANTHER" id="PTHR31238">
    <property type="entry name" value="GERMIN-LIKE PROTEIN SUBFAMILY 3 MEMBER 3"/>
    <property type="match status" value="1"/>
</dbReference>
<evidence type="ECO:0000313" key="15">
    <source>
        <dbReference type="EMBL" id="KAF3447165.1"/>
    </source>
</evidence>
<dbReference type="PRINTS" id="PR00325">
    <property type="entry name" value="GERMIN"/>
</dbReference>
<organism evidence="15 16">
    <name type="scientific">Rhamnella rubrinervis</name>
    <dbReference type="NCBI Taxonomy" id="2594499"/>
    <lineage>
        <taxon>Eukaryota</taxon>
        <taxon>Viridiplantae</taxon>
        <taxon>Streptophyta</taxon>
        <taxon>Embryophyta</taxon>
        <taxon>Tracheophyta</taxon>
        <taxon>Spermatophyta</taxon>
        <taxon>Magnoliopsida</taxon>
        <taxon>eudicotyledons</taxon>
        <taxon>Gunneridae</taxon>
        <taxon>Pentapetalae</taxon>
        <taxon>rosids</taxon>
        <taxon>fabids</taxon>
        <taxon>Rosales</taxon>
        <taxon>Rhamnaceae</taxon>
        <taxon>rhamnoid group</taxon>
        <taxon>Rhamneae</taxon>
        <taxon>Rhamnella</taxon>
    </lineage>
</organism>
<keyword evidence="8" id="KW-0325">Glycoprotein</keyword>
<feature type="binding site" evidence="10">
    <location>
        <position position="114"/>
    </location>
    <ligand>
        <name>oxalate</name>
        <dbReference type="ChEBI" id="CHEBI:30623"/>
    </ligand>
</feature>
<keyword evidence="13" id="KW-0732">Signal</keyword>
<keyword evidence="6 10" id="KW-0479">Metal-binding</keyword>
<dbReference type="Proteomes" id="UP000796880">
    <property type="component" value="Unassembled WGS sequence"/>
</dbReference>
<dbReference type="Gene3D" id="2.60.120.10">
    <property type="entry name" value="Jelly Rolls"/>
    <property type="match status" value="1"/>
</dbReference>
<feature type="signal peptide" evidence="13">
    <location>
        <begin position="1"/>
        <end position="23"/>
    </location>
</feature>
<dbReference type="CDD" id="cd02241">
    <property type="entry name" value="cupin_OxOx"/>
    <property type="match status" value="1"/>
</dbReference>
<comment type="function">
    <text evidence="1">May play a role in plant defense. Probably has no oxalate oxidase activity even if the active site is conserved.</text>
</comment>
<evidence type="ECO:0000256" key="11">
    <source>
        <dbReference type="PIRSR" id="PIRSR601929-2"/>
    </source>
</evidence>
<evidence type="ECO:0000256" key="8">
    <source>
        <dbReference type="ARBA" id="ARBA00023180"/>
    </source>
</evidence>
<dbReference type="SUPFAM" id="SSF51182">
    <property type="entry name" value="RmlC-like cupins"/>
    <property type="match status" value="1"/>
</dbReference>
<evidence type="ECO:0000256" key="13">
    <source>
        <dbReference type="RuleBase" id="RU366015"/>
    </source>
</evidence>
<dbReference type="GO" id="GO:0048046">
    <property type="term" value="C:apoplast"/>
    <property type="evidence" value="ECO:0007669"/>
    <property type="project" value="UniProtKB-SubCell"/>
</dbReference>
<feature type="domain" description="Cupin type-1" evidence="14">
    <location>
        <begin position="64"/>
        <end position="214"/>
    </location>
</feature>
<evidence type="ECO:0000256" key="3">
    <source>
        <dbReference type="ARBA" id="ARBA00007456"/>
    </source>
</evidence>
<evidence type="ECO:0000256" key="2">
    <source>
        <dbReference type="ARBA" id="ARBA00004271"/>
    </source>
</evidence>
<dbReference type="EMBL" id="VOIH02000005">
    <property type="protein sequence ID" value="KAF3447165.1"/>
    <property type="molecule type" value="Genomic_DNA"/>
</dbReference>
<dbReference type="GO" id="GO:0030145">
    <property type="term" value="F:manganese ion binding"/>
    <property type="evidence" value="ECO:0007669"/>
    <property type="project" value="UniProtKB-UniRule"/>
</dbReference>
<keyword evidence="9 10" id="KW-0464">Manganese</keyword>
<evidence type="ECO:0000256" key="10">
    <source>
        <dbReference type="PIRSR" id="PIRSR601929-1"/>
    </source>
</evidence>
<dbReference type="OrthoDB" id="1921208at2759"/>
<evidence type="ECO:0000256" key="5">
    <source>
        <dbReference type="ARBA" id="ARBA00022525"/>
    </source>
</evidence>
<dbReference type="Pfam" id="PF00190">
    <property type="entry name" value="Cupin_1"/>
    <property type="match status" value="1"/>
</dbReference>
<evidence type="ECO:0000256" key="12">
    <source>
        <dbReference type="PIRSR" id="PIRSR601929-3"/>
    </source>
</evidence>
<dbReference type="InterPro" id="IPR006045">
    <property type="entry name" value="Cupin_1"/>
</dbReference>
<dbReference type="InterPro" id="IPR011051">
    <property type="entry name" value="RmlC_Cupin_sf"/>
</dbReference>
<feature type="binding site" evidence="11">
    <location>
        <position position="160"/>
    </location>
    <ligand>
        <name>Mn(2+)</name>
        <dbReference type="ChEBI" id="CHEBI:29035"/>
    </ligand>
</feature>
<sequence>MQGVQLLLSAFVILALATSFVSATDPGSLQDFCVAANDTKSALFVNGKFCKDPKLASANDFFFTGLDKPGNTTNRVGSNVTTVNVNQIPGLNTLGISLVRIDYAPYGLNAPHTHPRATEILVVAEGTLHVGFVTSNPENRLITKVLNKGDVFVFPVGLIHFQFNPKHDNAVAFAGLSSQNPGVITIANAVFGSDPRISPDVLTKAFQVDKNVIDYLEKQFWDDNN</sequence>
<evidence type="ECO:0000256" key="1">
    <source>
        <dbReference type="ARBA" id="ARBA00003629"/>
    </source>
</evidence>
<keyword evidence="5 13" id="KW-0964">Secreted</keyword>
<dbReference type="InterPro" id="IPR001929">
    <property type="entry name" value="Germin"/>
</dbReference>
<keyword evidence="7 12" id="KW-1015">Disulfide bond</keyword>
<feature type="binding site" evidence="11">
    <location>
        <position position="112"/>
    </location>
    <ligand>
        <name>Mn(2+)</name>
        <dbReference type="ChEBI" id="CHEBI:29035"/>
    </ligand>
</feature>
<dbReference type="InterPro" id="IPR014710">
    <property type="entry name" value="RmlC-like_jellyroll"/>
</dbReference>
<comment type="similarity">
    <text evidence="3 13">Belongs to the germin family.</text>
</comment>
<evidence type="ECO:0000313" key="16">
    <source>
        <dbReference type="Proteomes" id="UP000796880"/>
    </source>
</evidence>
<evidence type="ECO:0000256" key="6">
    <source>
        <dbReference type="ARBA" id="ARBA00022723"/>
    </source>
</evidence>
<feature type="disulfide bond" evidence="12">
    <location>
        <begin position="33"/>
        <end position="50"/>
    </location>
</feature>
<evidence type="ECO:0000256" key="9">
    <source>
        <dbReference type="ARBA" id="ARBA00023211"/>
    </source>
</evidence>
<dbReference type="InterPro" id="IPR019780">
    <property type="entry name" value="Germin_Mn-BS"/>
</dbReference>
<evidence type="ECO:0000256" key="4">
    <source>
        <dbReference type="ARBA" id="ARBA00022523"/>
    </source>
</evidence>